<dbReference type="RefSeq" id="WP_023660753.1">
    <property type="nucleotide sequence ID" value="NZ_BSKD01000024.1"/>
</dbReference>
<dbReference type="EMBL" id="RJAI01000103">
    <property type="protein sequence ID" value="RNF77781.1"/>
    <property type="molecule type" value="Genomic_DNA"/>
</dbReference>
<dbReference type="AlphaFoldDB" id="A0A3M8R536"/>
<accession>A0A3M8R536</accession>
<proteinExistence type="predicted"/>
<reference evidence="1 2" key="1">
    <citation type="submission" date="2018-10" db="EMBL/GenBank/DDBJ databases">
        <title>An outbreak of IMP-63 producing strain in France.</title>
        <authorList>
            <person name="Bour M."/>
            <person name="Liapis E."/>
            <person name="Plesiat P."/>
        </authorList>
    </citation>
    <scope>NUCLEOTIDE SEQUENCE [LARGE SCALE GENOMIC DNA]</scope>
    <source>
        <strain evidence="1 2">12917</strain>
    </source>
</reference>
<evidence type="ECO:0000313" key="2">
    <source>
        <dbReference type="Proteomes" id="UP000278162"/>
    </source>
</evidence>
<comment type="caution">
    <text evidence="1">The sequence shown here is derived from an EMBL/GenBank/DDBJ whole genome shotgun (WGS) entry which is preliminary data.</text>
</comment>
<dbReference type="OrthoDB" id="7021029at2"/>
<gene>
    <name evidence="1" type="ORF">EFK07_29715</name>
</gene>
<name>A0A3M8R536_PSEPU</name>
<dbReference type="Proteomes" id="UP000278162">
    <property type="component" value="Unassembled WGS sequence"/>
</dbReference>
<evidence type="ECO:0000313" key="1">
    <source>
        <dbReference type="EMBL" id="RNF77781.1"/>
    </source>
</evidence>
<organism evidence="1 2">
    <name type="scientific">Pseudomonas putida</name>
    <name type="common">Arthrobacter siderocapsulatus</name>
    <dbReference type="NCBI Taxonomy" id="303"/>
    <lineage>
        <taxon>Bacteria</taxon>
        <taxon>Pseudomonadati</taxon>
        <taxon>Pseudomonadota</taxon>
        <taxon>Gammaproteobacteria</taxon>
        <taxon>Pseudomonadales</taxon>
        <taxon>Pseudomonadaceae</taxon>
        <taxon>Pseudomonas</taxon>
    </lineage>
</organism>
<sequence length="101" mass="11133">MRVMNTLTQNIIDNLTQLLKDPGHDTLQSLSVCAPVLIDELQQIKNNALDRRDIIPLVQSVLDEWLKQHPQPEGAIQDLQVALQNLGRPGANPGELGGKHA</sequence>
<protein>
    <submittedName>
        <fullName evidence="1">Uncharacterized protein</fullName>
    </submittedName>
</protein>